<reference evidence="10 11" key="1">
    <citation type="journal article" date="2019" name="Commun. Biol.">
        <title>The bagworm genome reveals a unique fibroin gene that provides high tensile strength.</title>
        <authorList>
            <person name="Kono N."/>
            <person name="Nakamura H."/>
            <person name="Ohtoshi R."/>
            <person name="Tomita M."/>
            <person name="Numata K."/>
            <person name="Arakawa K."/>
        </authorList>
    </citation>
    <scope>NUCLEOTIDE SEQUENCE [LARGE SCALE GENOMIC DNA]</scope>
</reference>
<dbReference type="GO" id="GO:0031012">
    <property type="term" value="C:extracellular matrix"/>
    <property type="evidence" value="ECO:0007669"/>
    <property type="project" value="InterPro"/>
</dbReference>
<evidence type="ECO:0000259" key="9">
    <source>
        <dbReference type="Pfam" id="PF00413"/>
    </source>
</evidence>
<dbReference type="Pfam" id="PF00413">
    <property type="entry name" value="Peptidase_M10"/>
    <property type="match status" value="1"/>
</dbReference>
<comment type="caution">
    <text evidence="10">The sequence shown here is derived from an EMBL/GenBank/DDBJ whole genome shotgun (WGS) entry which is preliminary data.</text>
</comment>
<dbReference type="GO" id="GO:0005615">
    <property type="term" value="C:extracellular space"/>
    <property type="evidence" value="ECO:0007669"/>
    <property type="project" value="TreeGrafter"/>
</dbReference>
<dbReference type="InterPro" id="IPR001818">
    <property type="entry name" value="Pept_M10_metallopeptidase"/>
</dbReference>
<evidence type="ECO:0000256" key="4">
    <source>
        <dbReference type="ARBA" id="ARBA00022723"/>
    </source>
</evidence>
<evidence type="ECO:0000256" key="8">
    <source>
        <dbReference type="ARBA" id="ARBA00023049"/>
    </source>
</evidence>
<accession>A0A4C1Y3B1</accession>
<evidence type="ECO:0000256" key="1">
    <source>
        <dbReference type="ARBA" id="ARBA00001947"/>
    </source>
</evidence>
<dbReference type="PANTHER" id="PTHR10201:SF291">
    <property type="entry name" value="MATRIX METALLOPROTEINASE 1, ISOFORM C-RELATED"/>
    <property type="match status" value="1"/>
</dbReference>
<keyword evidence="3" id="KW-0645">Protease</keyword>
<dbReference type="OrthoDB" id="406838at2759"/>
<dbReference type="Proteomes" id="UP000299102">
    <property type="component" value="Unassembled WGS sequence"/>
</dbReference>
<evidence type="ECO:0000256" key="5">
    <source>
        <dbReference type="ARBA" id="ARBA00022729"/>
    </source>
</evidence>
<dbReference type="GO" id="GO:0030198">
    <property type="term" value="P:extracellular matrix organization"/>
    <property type="evidence" value="ECO:0007669"/>
    <property type="project" value="TreeGrafter"/>
</dbReference>
<dbReference type="SUPFAM" id="SSF55486">
    <property type="entry name" value="Metalloproteases ('zincins'), catalytic domain"/>
    <property type="match status" value="1"/>
</dbReference>
<organism evidence="10 11">
    <name type="scientific">Eumeta variegata</name>
    <name type="common">Bagworm moth</name>
    <name type="synonym">Eumeta japonica</name>
    <dbReference type="NCBI Taxonomy" id="151549"/>
    <lineage>
        <taxon>Eukaryota</taxon>
        <taxon>Metazoa</taxon>
        <taxon>Ecdysozoa</taxon>
        <taxon>Arthropoda</taxon>
        <taxon>Hexapoda</taxon>
        <taxon>Insecta</taxon>
        <taxon>Pterygota</taxon>
        <taxon>Neoptera</taxon>
        <taxon>Endopterygota</taxon>
        <taxon>Lepidoptera</taxon>
        <taxon>Glossata</taxon>
        <taxon>Ditrysia</taxon>
        <taxon>Tineoidea</taxon>
        <taxon>Psychidae</taxon>
        <taxon>Oiketicinae</taxon>
        <taxon>Eumeta</taxon>
    </lineage>
</organism>
<dbReference type="GO" id="GO:0030574">
    <property type="term" value="P:collagen catabolic process"/>
    <property type="evidence" value="ECO:0007669"/>
    <property type="project" value="TreeGrafter"/>
</dbReference>
<gene>
    <name evidence="10" type="primary">Mmp2</name>
    <name evidence="10" type="ORF">EVAR_49609_1</name>
</gene>
<evidence type="ECO:0000256" key="3">
    <source>
        <dbReference type="ARBA" id="ARBA00022670"/>
    </source>
</evidence>
<name>A0A4C1Y3B1_EUMVA</name>
<dbReference type="GO" id="GO:0008270">
    <property type="term" value="F:zinc ion binding"/>
    <property type="evidence" value="ECO:0007669"/>
    <property type="project" value="InterPro"/>
</dbReference>
<keyword evidence="8" id="KW-0482">Metalloprotease</keyword>
<sequence length="277" mass="31245">MTGNFPSTRAAYRMREGKVSLISCVLRHDDAHRYEKVSMAKTLNRSLCHTAAAILRSKVRAWRRRACVARASTHLLETKRLARAQDMQGAGSKIYCVFQMRRRNEHVEGRCEPKQLAKYNEDVTLVHACKVFLKERRKNNDIRKWCTLEDSGYIEPKVVSVIRGDHGDMYSFDGRGAILAHAFFPGSGRGGDAHFDDDELWLLDPNNDEEEGTLLTVARPLAIKIIISAGRDRVQLPAASNTSGSNLMKDSHSGHHRFIIGRNKSTADTNFFASFLQ</sequence>
<protein>
    <submittedName>
        <fullName evidence="10">Matrix metalloproteinase-2</fullName>
    </submittedName>
</protein>
<dbReference type="AlphaFoldDB" id="A0A4C1Y3B1"/>
<keyword evidence="7" id="KW-0862">Zinc</keyword>
<evidence type="ECO:0000313" key="11">
    <source>
        <dbReference type="Proteomes" id="UP000299102"/>
    </source>
</evidence>
<evidence type="ECO:0000256" key="2">
    <source>
        <dbReference type="ARBA" id="ARBA00010370"/>
    </source>
</evidence>
<dbReference type="Gene3D" id="3.40.390.10">
    <property type="entry name" value="Collagenase (Catalytic Domain)"/>
    <property type="match status" value="1"/>
</dbReference>
<comment type="cofactor">
    <cofactor evidence="1">
        <name>Zn(2+)</name>
        <dbReference type="ChEBI" id="CHEBI:29105"/>
    </cofactor>
</comment>
<dbReference type="PANTHER" id="PTHR10201">
    <property type="entry name" value="MATRIX METALLOPROTEINASE"/>
    <property type="match status" value="1"/>
</dbReference>
<dbReference type="EMBL" id="BGZK01001037">
    <property type="protein sequence ID" value="GBP69322.1"/>
    <property type="molecule type" value="Genomic_DNA"/>
</dbReference>
<proteinExistence type="inferred from homology"/>
<keyword evidence="11" id="KW-1185">Reference proteome</keyword>
<evidence type="ECO:0000256" key="6">
    <source>
        <dbReference type="ARBA" id="ARBA00022801"/>
    </source>
</evidence>
<keyword evidence="6" id="KW-0378">Hydrolase</keyword>
<comment type="similarity">
    <text evidence="2">Belongs to the peptidase M10A family.</text>
</comment>
<keyword evidence="5" id="KW-0732">Signal</keyword>
<dbReference type="GO" id="GO:0004222">
    <property type="term" value="F:metalloendopeptidase activity"/>
    <property type="evidence" value="ECO:0007669"/>
    <property type="project" value="InterPro"/>
</dbReference>
<evidence type="ECO:0000256" key="7">
    <source>
        <dbReference type="ARBA" id="ARBA00022833"/>
    </source>
</evidence>
<dbReference type="InterPro" id="IPR024079">
    <property type="entry name" value="MetalloPept_cat_dom_sf"/>
</dbReference>
<feature type="domain" description="Peptidase M10 metallopeptidase" evidence="9">
    <location>
        <begin position="162"/>
        <end position="217"/>
    </location>
</feature>
<dbReference type="GO" id="GO:0006508">
    <property type="term" value="P:proteolysis"/>
    <property type="evidence" value="ECO:0007669"/>
    <property type="project" value="UniProtKB-KW"/>
</dbReference>
<evidence type="ECO:0000313" key="10">
    <source>
        <dbReference type="EMBL" id="GBP69322.1"/>
    </source>
</evidence>
<dbReference type="STRING" id="151549.A0A4C1Y3B1"/>
<keyword evidence="4" id="KW-0479">Metal-binding</keyword>